<dbReference type="Proteomes" id="UP000606730">
    <property type="component" value="Unassembled WGS sequence"/>
</dbReference>
<gene>
    <name evidence="1" type="ORF">GCM10011517_28820</name>
</gene>
<sequence length="332" mass="36594">MRALISLTTIAAVLYSGYWFVGSQGVKEGMTTWLDDRRDEGWVADYDDIRVVGFPNRFDATLTQLNLADPDTGLAWSAPFFQLFALSYKPNHLIATWPEQHSISTPNQKITLRSDKSQASLVLQPDTNLALDRMTMVLDGFVMRSDMGWQVRLPAATVATETREGRENWHRIGLSSENALLSSELLAMLGAQGLPETFQTLKLDADVGFTDPWDINALQNRRPQPTGIDLRLLKATWGELDLQAAGELKIDEAGFATGEIEVRATNWKQMVELAVSTGAVAKEVGDGMIQGLSLLAGLGRDPDTLEVPLTFRRGRINLGPIPLGPAPMFVIR</sequence>
<dbReference type="Pfam" id="PF09898">
    <property type="entry name" value="DUF2125"/>
    <property type="match status" value="1"/>
</dbReference>
<accession>A0A917AKS9</accession>
<dbReference type="AlphaFoldDB" id="A0A917AKS9"/>
<dbReference type="OrthoDB" id="7625707at2"/>
<proteinExistence type="predicted"/>
<evidence type="ECO:0008006" key="3">
    <source>
        <dbReference type="Google" id="ProtNLM"/>
    </source>
</evidence>
<protein>
    <recommendedName>
        <fullName evidence="3">DUF2125 domain-containing protein</fullName>
    </recommendedName>
</protein>
<keyword evidence="2" id="KW-1185">Reference proteome</keyword>
<evidence type="ECO:0000313" key="2">
    <source>
        <dbReference type="Proteomes" id="UP000606730"/>
    </source>
</evidence>
<evidence type="ECO:0000313" key="1">
    <source>
        <dbReference type="EMBL" id="GGE59370.1"/>
    </source>
</evidence>
<reference evidence="1" key="2">
    <citation type="submission" date="2020-09" db="EMBL/GenBank/DDBJ databases">
        <authorList>
            <person name="Sun Q."/>
            <person name="Zhou Y."/>
        </authorList>
    </citation>
    <scope>NUCLEOTIDE SEQUENCE</scope>
    <source>
        <strain evidence="1">CGMCC 1.16012</strain>
    </source>
</reference>
<comment type="caution">
    <text evidence="1">The sequence shown here is derived from an EMBL/GenBank/DDBJ whole genome shotgun (WGS) entry which is preliminary data.</text>
</comment>
<organism evidence="1 2">
    <name type="scientific">Actibacterium pelagium</name>
    <dbReference type="NCBI Taxonomy" id="2029103"/>
    <lineage>
        <taxon>Bacteria</taxon>
        <taxon>Pseudomonadati</taxon>
        <taxon>Pseudomonadota</taxon>
        <taxon>Alphaproteobacteria</taxon>
        <taxon>Rhodobacterales</taxon>
        <taxon>Roseobacteraceae</taxon>
        <taxon>Actibacterium</taxon>
    </lineage>
</organism>
<dbReference type="InterPro" id="IPR018666">
    <property type="entry name" value="DUF2125"/>
</dbReference>
<reference evidence="1" key="1">
    <citation type="journal article" date="2014" name="Int. J. Syst. Evol. Microbiol.">
        <title>Complete genome sequence of Corynebacterium casei LMG S-19264T (=DSM 44701T), isolated from a smear-ripened cheese.</title>
        <authorList>
            <consortium name="US DOE Joint Genome Institute (JGI-PGF)"/>
            <person name="Walter F."/>
            <person name="Albersmeier A."/>
            <person name="Kalinowski J."/>
            <person name="Ruckert C."/>
        </authorList>
    </citation>
    <scope>NUCLEOTIDE SEQUENCE</scope>
    <source>
        <strain evidence="1">CGMCC 1.16012</strain>
    </source>
</reference>
<dbReference type="EMBL" id="BMKN01000002">
    <property type="protein sequence ID" value="GGE59370.1"/>
    <property type="molecule type" value="Genomic_DNA"/>
</dbReference>
<name>A0A917AKS9_9RHOB</name>
<dbReference type="RefSeq" id="WP_158221855.1">
    <property type="nucleotide sequence ID" value="NZ_BMKN01000002.1"/>
</dbReference>